<feature type="domain" description="Glycosyl transferase family 3 N-terminal" evidence="11">
    <location>
        <begin position="11"/>
        <end position="76"/>
    </location>
</feature>
<feature type="domain" description="Glycosyl transferase family 3" evidence="10">
    <location>
        <begin position="89"/>
        <end position="344"/>
    </location>
</feature>
<dbReference type="GO" id="GO:0005829">
    <property type="term" value="C:cytosol"/>
    <property type="evidence" value="ECO:0007669"/>
    <property type="project" value="TreeGrafter"/>
</dbReference>
<evidence type="ECO:0000259" key="10">
    <source>
        <dbReference type="Pfam" id="PF00591"/>
    </source>
</evidence>
<proteinExistence type="inferred from homology"/>
<keyword evidence="3" id="KW-0028">Amino-acid biosynthesis</keyword>
<dbReference type="Proteomes" id="UP000307440">
    <property type="component" value="Unassembled WGS sequence"/>
</dbReference>
<comment type="similarity">
    <text evidence="8">Belongs to the anthranilate phosphoribosyltransferase family.</text>
</comment>
<sequence>MTQFTQQTFRPLLKRLVETPEYFSSDDLKLALNHLFTPDVLHPSQIGAFLTALHIHRIERRPEYLTAAASVLRERALKAAVQQLEDDFVVDIVGTGGDGYNLFNVSTTAAIVAAGAGARVIKHGSRASTSSSGSADLLESLDCLFTAPSPGTPMPIPRVPFTFILAPHYHPAMASIAPYRKSLPFRTMFNVLGPLINPANPRGMVLGVAVPEIGLAFAKSLREGGVERALVVCGFEGLDEISCAGPTHAWELRGDGSIAEKVLNPKDFGIPVHALAEVGGGSPQENAATFKTLLTSGSQIPETLTPVLDFVLINASALLVVAGIARDYVHGTQLARESVISGSAWEALETFRNAGRVAVSLST</sequence>
<keyword evidence="4 12" id="KW-0328">Glycosyltransferase</keyword>
<dbReference type="EC" id="2.4.2.18" evidence="2"/>
<dbReference type="NCBIfam" id="TIGR01245">
    <property type="entry name" value="trpD"/>
    <property type="match status" value="1"/>
</dbReference>
<evidence type="ECO:0000313" key="12">
    <source>
        <dbReference type="EMBL" id="TFK27637.1"/>
    </source>
</evidence>
<dbReference type="GO" id="GO:0004048">
    <property type="term" value="F:anthranilate phosphoribosyltransferase activity"/>
    <property type="evidence" value="ECO:0007669"/>
    <property type="project" value="UniProtKB-EC"/>
</dbReference>
<keyword evidence="7" id="KW-0057">Aromatic amino acid biosynthesis</keyword>
<dbReference type="SUPFAM" id="SSF52418">
    <property type="entry name" value="Nucleoside phosphorylase/phosphoribosyltransferase catalytic domain"/>
    <property type="match status" value="1"/>
</dbReference>
<keyword evidence="5 12" id="KW-0808">Transferase</keyword>
<reference evidence="12 13" key="1">
    <citation type="journal article" date="2019" name="Nat. Ecol. Evol.">
        <title>Megaphylogeny resolves global patterns of mushroom evolution.</title>
        <authorList>
            <person name="Varga T."/>
            <person name="Krizsan K."/>
            <person name="Foldi C."/>
            <person name="Dima B."/>
            <person name="Sanchez-Garcia M."/>
            <person name="Sanchez-Ramirez S."/>
            <person name="Szollosi G.J."/>
            <person name="Szarkandi J.G."/>
            <person name="Papp V."/>
            <person name="Albert L."/>
            <person name="Andreopoulos W."/>
            <person name="Angelini C."/>
            <person name="Antonin V."/>
            <person name="Barry K.W."/>
            <person name="Bougher N.L."/>
            <person name="Buchanan P."/>
            <person name="Buyck B."/>
            <person name="Bense V."/>
            <person name="Catcheside P."/>
            <person name="Chovatia M."/>
            <person name="Cooper J."/>
            <person name="Damon W."/>
            <person name="Desjardin D."/>
            <person name="Finy P."/>
            <person name="Geml J."/>
            <person name="Haridas S."/>
            <person name="Hughes K."/>
            <person name="Justo A."/>
            <person name="Karasinski D."/>
            <person name="Kautmanova I."/>
            <person name="Kiss B."/>
            <person name="Kocsube S."/>
            <person name="Kotiranta H."/>
            <person name="LaButti K.M."/>
            <person name="Lechner B.E."/>
            <person name="Liimatainen K."/>
            <person name="Lipzen A."/>
            <person name="Lukacs Z."/>
            <person name="Mihaltcheva S."/>
            <person name="Morgado L.N."/>
            <person name="Niskanen T."/>
            <person name="Noordeloos M.E."/>
            <person name="Ohm R.A."/>
            <person name="Ortiz-Santana B."/>
            <person name="Ovrebo C."/>
            <person name="Racz N."/>
            <person name="Riley R."/>
            <person name="Savchenko A."/>
            <person name="Shiryaev A."/>
            <person name="Soop K."/>
            <person name="Spirin V."/>
            <person name="Szebenyi C."/>
            <person name="Tomsovsky M."/>
            <person name="Tulloss R.E."/>
            <person name="Uehling J."/>
            <person name="Grigoriev I.V."/>
            <person name="Vagvolgyi C."/>
            <person name="Papp T."/>
            <person name="Martin F.M."/>
            <person name="Miettinen O."/>
            <person name="Hibbett D.S."/>
            <person name="Nagy L.G."/>
        </authorList>
    </citation>
    <scope>NUCLEOTIDE SEQUENCE [LARGE SCALE GENOMIC DNA]</scope>
    <source>
        <strain evidence="12 13">CBS 121175</strain>
    </source>
</reference>
<dbReference type="Gene3D" id="1.20.970.10">
    <property type="entry name" value="Transferase, Pyrimidine Nucleoside Phosphorylase, Chain C"/>
    <property type="match status" value="1"/>
</dbReference>
<name>A0A5C3L495_COPMA</name>
<dbReference type="PANTHER" id="PTHR43285">
    <property type="entry name" value="ANTHRANILATE PHOSPHORIBOSYLTRANSFERASE"/>
    <property type="match status" value="1"/>
</dbReference>
<dbReference type="STRING" id="230819.A0A5C3L495"/>
<organism evidence="12 13">
    <name type="scientific">Coprinopsis marcescibilis</name>
    <name type="common">Agaric fungus</name>
    <name type="synonym">Psathyrella marcescibilis</name>
    <dbReference type="NCBI Taxonomy" id="230819"/>
    <lineage>
        <taxon>Eukaryota</taxon>
        <taxon>Fungi</taxon>
        <taxon>Dikarya</taxon>
        <taxon>Basidiomycota</taxon>
        <taxon>Agaricomycotina</taxon>
        <taxon>Agaricomycetes</taxon>
        <taxon>Agaricomycetidae</taxon>
        <taxon>Agaricales</taxon>
        <taxon>Agaricineae</taxon>
        <taxon>Psathyrellaceae</taxon>
        <taxon>Coprinopsis</taxon>
    </lineage>
</organism>
<dbReference type="Pfam" id="PF00591">
    <property type="entry name" value="Glycos_transf_3"/>
    <property type="match status" value="1"/>
</dbReference>
<dbReference type="HAMAP" id="MF_00211">
    <property type="entry name" value="TrpD"/>
    <property type="match status" value="1"/>
</dbReference>
<dbReference type="Pfam" id="PF02885">
    <property type="entry name" value="Glycos_trans_3N"/>
    <property type="match status" value="1"/>
</dbReference>
<dbReference type="FunFam" id="3.40.1030.10:FF:000002">
    <property type="entry name" value="Anthranilate phosphoribosyltransferase"/>
    <property type="match status" value="1"/>
</dbReference>
<evidence type="ECO:0000256" key="6">
    <source>
        <dbReference type="ARBA" id="ARBA00022822"/>
    </source>
</evidence>
<evidence type="ECO:0000313" key="13">
    <source>
        <dbReference type="Proteomes" id="UP000307440"/>
    </source>
</evidence>
<evidence type="ECO:0000256" key="8">
    <source>
        <dbReference type="ARBA" id="ARBA00061500"/>
    </source>
</evidence>
<dbReference type="InterPro" id="IPR000312">
    <property type="entry name" value="Glycosyl_Trfase_fam3"/>
</dbReference>
<evidence type="ECO:0000259" key="11">
    <source>
        <dbReference type="Pfam" id="PF02885"/>
    </source>
</evidence>
<evidence type="ECO:0000256" key="3">
    <source>
        <dbReference type="ARBA" id="ARBA00022605"/>
    </source>
</evidence>
<gene>
    <name evidence="12" type="ORF">FA15DRAFT_666088</name>
</gene>
<dbReference type="EMBL" id="ML210162">
    <property type="protein sequence ID" value="TFK27637.1"/>
    <property type="molecule type" value="Genomic_DNA"/>
</dbReference>
<evidence type="ECO:0000256" key="1">
    <source>
        <dbReference type="ARBA" id="ARBA00004907"/>
    </source>
</evidence>
<dbReference type="InterPro" id="IPR005940">
    <property type="entry name" value="Anthranilate_Pribosyl_Tfrase"/>
</dbReference>
<evidence type="ECO:0000256" key="2">
    <source>
        <dbReference type="ARBA" id="ARBA00011948"/>
    </source>
</evidence>
<protein>
    <recommendedName>
        <fullName evidence="9">Anthranilate phosphoribosyltransferase</fullName>
        <ecNumber evidence="2">2.4.2.18</ecNumber>
    </recommendedName>
</protein>
<dbReference type="PANTHER" id="PTHR43285:SF2">
    <property type="entry name" value="ANTHRANILATE PHOSPHORIBOSYLTRANSFERASE"/>
    <property type="match status" value="1"/>
</dbReference>
<dbReference type="GO" id="GO:0000162">
    <property type="term" value="P:L-tryptophan biosynthetic process"/>
    <property type="evidence" value="ECO:0007669"/>
    <property type="project" value="UniProtKB-KW"/>
</dbReference>
<evidence type="ECO:0000256" key="7">
    <source>
        <dbReference type="ARBA" id="ARBA00023141"/>
    </source>
</evidence>
<dbReference type="AlphaFoldDB" id="A0A5C3L495"/>
<keyword evidence="6" id="KW-0822">Tryptophan biosynthesis</keyword>
<keyword evidence="13" id="KW-1185">Reference proteome</keyword>
<evidence type="ECO:0000256" key="9">
    <source>
        <dbReference type="ARBA" id="ARBA00071401"/>
    </source>
</evidence>
<evidence type="ECO:0000256" key="5">
    <source>
        <dbReference type="ARBA" id="ARBA00022679"/>
    </source>
</evidence>
<dbReference type="InterPro" id="IPR035902">
    <property type="entry name" value="Nuc_phospho_transferase"/>
</dbReference>
<dbReference type="InterPro" id="IPR017459">
    <property type="entry name" value="Glycosyl_Trfase_fam3_N_dom"/>
</dbReference>
<dbReference type="OrthoDB" id="427800at2759"/>
<dbReference type="Gene3D" id="3.40.1030.10">
    <property type="entry name" value="Nucleoside phosphorylase/phosphoribosyltransferase catalytic domain"/>
    <property type="match status" value="1"/>
</dbReference>
<comment type="pathway">
    <text evidence="1">Amino-acid biosynthesis; L-tryptophan biosynthesis; L-tryptophan from chorismate: step 2/5.</text>
</comment>
<accession>A0A5C3L495</accession>
<evidence type="ECO:0000256" key="4">
    <source>
        <dbReference type="ARBA" id="ARBA00022676"/>
    </source>
</evidence>